<evidence type="ECO:0000313" key="3">
    <source>
        <dbReference type="Proteomes" id="UP000249467"/>
    </source>
</evidence>
<reference evidence="2 3" key="2">
    <citation type="submission" date="2018-06" db="EMBL/GenBank/DDBJ databases">
        <title>Metagenomic assembly of (sub)arctic Cyanobacteria and their associated microbiome from non-axenic cultures.</title>
        <authorList>
            <person name="Baurain D."/>
        </authorList>
    </citation>
    <scope>NUCLEOTIDE SEQUENCE [LARGE SCALE GENOMIC DNA]</scope>
    <source>
        <strain evidence="2">ULC066bin1</strain>
    </source>
</reference>
<evidence type="ECO:0000313" key="2">
    <source>
        <dbReference type="EMBL" id="PZO41916.1"/>
    </source>
</evidence>
<dbReference type="InterPro" id="IPR008470">
    <property type="entry name" value="Uncharacterised_Ycf33"/>
</dbReference>
<evidence type="ECO:0000256" key="1">
    <source>
        <dbReference type="SAM" id="Phobius"/>
    </source>
</evidence>
<reference evidence="2 3" key="1">
    <citation type="submission" date="2018-04" db="EMBL/GenBank/DDBJ databases">
        <authorList>
            <person name="Go L.Y."/>
            <person name="Mitchell J.A."/>
        </authorList>
    </citation>
    <scope>NUCLEOTIDE SEQUENCE [LARGE SCALE GENOMIC DNA]</scope>
    <source>
        <strain evidence="2">ULC066bin1</strain>
    </source>
</reference>
<dbReference type="Pfam" id="PF05421">
    <property type="entry name" value="DUF751"/>
    <property type="match status" value="1"/>
</dbReference>
<gene>
    <name evidence="2" type="ORF">DCF19_08590</name>
</gene>
<sequence>MKNFIQNLLRYPKFLALITGGVLSVVIAPIVPLLKQPVTAIAMITALVSGFIGVSLVLRAMLGLDIA</sequence>
<dbReference type="Proteomes" id="UP000249467">
    <property type="component" value="Unassembled WGS sequence"/>
</dbReference>
<organism evidence="2 3">
    <name type="scientific">Pseudanabaena frigida</name>
    <dbReference type="NCBI Taxonomy" id="945775"/>
    <lineage>
        <taxon>Bacteria</taxon>
        <taxon>Bacillati</taxon>
        <taxon>Cyanobacteriota</taxon>
        <taxon>Cyanophyceae</taxon>
        <taxon>Pseudanabaenales</taxon>
        <taxon>Pseudanabaenaceae</taxon>
        <taxon>Pseudanabaena</taxon>
    </lineage>
</organism>
<feature type="transmembrane region" description="Helical" evidence="1">
    <location>
        <begin position="12"/>
        <end position="34"/>
    </location>
</feature>
<dbReference type="AlphaFoldDB" id="A0A2W4WAM4"/>
<dbReference type="PANTHER" id="PTHR36049">
    <property type="entry name" value="TRANSMEMBRANE PROTEIN"/>
    <property type="match status" value="1"/>
</dbReference>
<keyword evidence="1" id="KW-0812">Transmembrane</keyword>
<dbReference type="PANTHER" id="PTHR36049:SF3">
    <property type="match status" value="1"/>
</dbReference>
<comment type="caution">
    <text evidence="2">The sequence shown here is derived from an EMBL/GenBank/DDBJ whole genome shotgun (WGS) entry which is preliminary data.</text>
</comment>
<dbReference type="EMBL" id="QBML01000009">
    <property type="protein sequence ID" value="PZO41916.1"/>
    <property type="molecule type" value="Genomic_DNA"/>
</dbReference>
<accession>A0A2W4WAM4</accession>
<protein>
    <submittedName>
        <fullName evidence="2">DUF751 domain-containing protein</fullName>
    </submittedName>
</protein>
<feature type="transmembrane region" description="Helical" evidence="1">
    <location>
        <begin position="40"/>
        <end position="62"/>
    </location>
</feature>
<keyword evidence="1" id="KW-0472">Membrane</keyword>
<keyword evidence="1" id="KW-1133">Transmembrane helix</keyword>
<name>A0A2W4WAM4_9CYAN</name>
<proteinExistence type="predicted"/>